<evidence type="ECO:0000313" key="2">
    <source>
        <dbReference type="EMBL" id="CAB0004972.1"/>
    </source>
</evidence>
<evidence type="ECO:0000313" key="3">
    <source>
        <dbReference type="Proteomes" id="UP000479000"/>
    </source>
</evidence>
<feature type="compositionally biased region" description="Acidic residues" evidence="1">
    <location>
        <begin position="154"/>
        <end position="170"/>
    </location>
</feature>
<feature type="region of interest" description="Disordered" evidence="1">
    <location>
        <begin position="78"/>
        <end position="207"/>
    </location>
</feature>
<feature type="compositionally biased region" description="Polar residues" evidence="1">
    <location>
        <begin position="87"/>
        <end position="97"/>
    </location>
</feature>
<dbReference type="InterPro" id="IPR038765">
    <property type="entry name" value="Papain-like_cys_pep_sf"/>
</dbReference>
<reference evidence="2 3" key="1">
    <citation type="submission" date="2020-02" db="EMBL/GenBank/DDBJ databases">
        <authorList>
            <person name="Ferguson B K."/>
        </authorList>
    </citation>
    <scope>NUCLEOTIDE SEQUENCE [LARGE SCALE GENOMIC DNA]</scope>
</reference>
<dbReference type="AlphaFoldDB" id="A0A6H5GNH4"/>
<dbReference type="Gene3D" id="3.90.70.10">
    <property type="entry name" value="Cysteine proteinases"/>
    <property type="match status" value="1"/>
</dbReference>
<feature type="compositionally biased region" description="Low complexity" evidence="1">
    <location>
        <begin position="120"/>
        <end position="134"/>
    </location>
</feature>
<dbReference type="SUPFAM" id="SSF54001">
    <property type="entry name" value="Cysteine proteinases"/>
    <property type="match status" value="1"/>
</dbReference>
<dbReference type="OrthoDB" id="2020758at2759"/>
<sequence length="412" mass="45193">MLNKVGLSGKSNPKEVADDVQKQVKELEHKVTQVQTFIPEKTFKGRLVSRVECQECHHSSECIEGFLDLSLPILPYKPHPPCARSKIGNSTAASPVQDNKPVLLSAKELRRQRKMQKCKSSPSAASSQTQAQSQGVDEVAVDALEASKLKSDEMIEGDDHDDNDNDDDEEEKPHESGYSSEKLASSSLRGSPSSEEVRSTSPCDSWTNLSQFNDSWFKYFGETLKQDLVFGSAGPADESVASSLNQSPSPPAAGCISDVGNGCNVAEKCISEKAESDPQLDGNFSLTEACSDLSPISPDHQENCERSAFGDGPAYNRPVTPPLKKSKWPLVNRESCFPVLKEEENDSLPDAPQFSSTLEAQKRQPPMRRARFPSTWLETQGWSTMLGIPRYADRGLVSVKNMIRTDAVLTVK</sequence>
<feature type="region of interest" description="Disordered" evidence="1">
    <location>
        <begin position="295"/>
        <end position="322"/>
    </location>
</feature>
<feature type="region of interest" description="Disordered" evidence="1">
    <location>
        <begin position="342"/>
        <end position="371"/>
    </location>
</feature>
<gene>
    <name evidence="2" type="ORF">NTEN_LOCUS10449</name>
</gene>
<proteinExistence type="predicted"/>
<feature type="region of interest" description="Disordered" evidence="1">
    <location>
        <begin position="233"/>
        <end position="253"/>
    </location>
</feature>
<keyword evidence="3" id="KW-1185">Reference proteome</keyword>
<protein>
    <submittedName>
        <fullName evidence="2">Uncharacterized protein</fullName>
    </submittedName>
</protein>
<feature type="compositionally biased region" description="Low complexity" evidence="1">
    <location>
        <begin position="185"/>
        <end position="194"/>
    </location>
</feature>
<organism evidence="2 3">
    <name type="scientific">Nesidiocoris tenuis</name>
    <dbReference type="NCBI Taxonomy" id="355587"/>
    <lineage>
        <taxon>Eukaryota</taxon>
        <taxon>Metazoa</taxon>
        <taxon>Ecdysozoa</taxon>
        <taxon>Arthropoda</taxon>
        <taxon>Hexapoda</taxon>
        <taxon>Insecta</taxon>
        <taxon>Pterygota</taxon>
        <taxon>Neoptera</taxon>
        <taxon>Paraneoptera</taxon>
        <taxon>Hemiptera</taxon>
        <taxon>Heteroptera</taxon>
        <taxon>Panheteroptera</taxon>
        <taxon>Cimicomorpha</taxon>
        <taxon>Miridae</taxon>
        <taxon>Dicyphina</taxon>
        <taxon>Nesidiocoris</taxon>
    </lineage>
</organism>
<dbReference type="Proteomes" id="UP000479000">
    <property type="component" value="Unassembled WGS sequence"/>
</dbReference>
<name>A0A6H5GNH4_9HEMI</name>
<dbReference type="EMBL" id="CADCXU010015661">
    <property type="protein sequence ID" value="CAB0004972.1"/>
    <property type="molecule type" value="Genomic_DNA"/>
</dbReference>
<accession>A0A6H5GNH4</accession>
<evidence type="ECO:0000256" key="1">
    <source>
        <dbReference type="SAM" id="MobiDB-lite"/>
    </source>
</evidence>